<dbReference type="Pfam" id="PF04402">
    <property type="entry name" value="SIMPL"/>
    <property type="match status" value="1"/>
</dbReference>
<proteinExistence type="predicted"/>
<feature type="signal peptide" evidence="1">
    <location>
        <begin position="1"/>
        <end position="18"/>
    </location>
</feature>
<dbReference type="Gene3D" id="3.30.70.2970">
    <property type="entry name" value="Protein of unknown function (DUF541), domain 2"/>
    <property type="match status" value="1"/>
</dbReference>
<evidence type="ECO:0000256" key="1">
    <source>
        <dbReference type="SAM" id="SignalP"/>
    </source>
</evidence>
<accession>A0ABV2LZZ1</accession>
<dbReference type="Gene3D" id="3.30.110.170">
    <property type="entry name" value="Protein of unknown function (DUF541), domain 1"/>
    <property type="match status" value="1"/>
</dbReference>
<reference evidence="2 3" key="1">
    <citation type="submission" date="2024-06" db="EMBL/GenBank/DDBJ databases">
        <title>Genomic Encyclopedia of Type Strains, Phase IV (KMG-IV): sequencing the most valuable type-strain genomes for metagenomic binning, comparative biology and taxonomic classification.</title>
        <authorList>
            <person name="Goeker M."/>
        </authorList>
    </citation>
    <scope>NUCLEOTIDE SEQUENCE [LARGE SCALE GENOMIC DNA]</scope>
    <source>
        <strain evidence="2 3">DSM 29388</strain>
    </source>
</reference>
<keyword evidence="1" id="KW-0732">Signal</keyword>
<name>A0ABV2LZZ1_9FLAO</name>
<gene>
    <name evidence="2" type="ORF">ABID46_002690</name>
</gene>
<protein>
    <submittedName>
        <fullName evidence="2">Uncharacterized protein YggE</fullName>
    </submittedName>
</protein>
<dbReference type="InterPro" id="IPR007497">
    <property type="entry name" value="SIMPL/DUF541"/>
</dbReference>
<organism evidence="2 3">
    <name type="scientific">Moheibacter stercoris</name>
    <dbReference type="NCBI Taxonomy" id="1628251"/>
    <lineage>
        <taxon>Bacteria</taxon>
        <taxon>Pseudomonadati</taxon>
        <taxon>Bacteroidota</taxon>
        <taxon>Flavobacteriia</taxon>
        <taxon>Flavobacteriales</taxon>
        <taxon>Weeksellaceae</taxon>
        <taxon>Moheibacter</taxon>
    </lineage>
</organism>
<evidence type="ECO:0000313" key="3">
    <source>
        <dbReference type="Proteomes" id="UP001549146"/>
    </source>
</evidence>
<keyword evidence="3" id="KW-1185">Reference proteome</keyword>
<comment type="caution">
    <text evidence="2">The sequence shown here is derived from an EMBL/GenBank/DDBJ whole genome shotgun (WGS) entry which is preliminary data.</text>
</comment>
<dbReference type="RefSeq" id="WP_354510929.1">
    <property type="nucleotide sequence ID" value="NZ_JBEPMO010000031.1"/>
</dbReference>
<feature type="chain" id="PRO_5045767885" evidence="1">
    <location>
        <begin position="19"/>
        <end position="327"/>
    </location>
</feature>
<sequence>MKTIFSLFTSLFFTLSFAQIGGNQLYGNTDYSNSYQKNNSNSLTNLKPKILTNENSITLDISILNHVQADYYMVTFGVNEENLSVELCNTQINKRIENFIRSIEKLGIKKSDVYVDFISQTKIYDHISEAEGEKVNIQQVDVGFEIKKNIIFKLKQIELFDQLVELASKQKIYNIINVEYYADNQDKIYDEMLAEAISIQKKRIKHLNLNEKDWDLVPEFTISFSSVQPGNQYKSYRAYESGTVSYNNYYNNNTLVVQKEERKSRTFYFDGLPTDGFDKVMNASSPIVGLQYVMNVQIVYKKHQEINSDKIYHLITPNGELKEIRLE</sequence>
<evidence type="ECO:0000313" key="2">
    <source>
        <dbReference type="EMBL" id="MET3733097.1"/>
    </source>
</evidence>
<dbReference type="EMBL" id="JBEPMO010000031">
    <property type="protein sequence ID" value="MET3733097.1"/>
    <property type="molecule type" value="Genomic_DNA"/>
</dbReference>
<dbReference type="Proteomes" id="UP001549146">
    <property type="component" value="Unassembled WGS sequence"/>
</dbReference>